<reference evidence="3 5" key="2">
    <citation type="submission" date="2019-07" db="EMBL/GenBank/DDBJ databases">
        <title>Genomic Encyclopedia of Archaeal and Bacterial Type Strains, Phase II (KMG-II): from individual species to whole genera.</title>
        <authorList>
            <person name="Goeker M."/>
        </authorList>
    </citation>
    <scope>NUCLEOTIDE SEQUENCE [LARGE SCALE GENOMIC DNA]</scope>
    <source>
        <strain evidence="3 5">DSM 3754</strain>
    </source>
</reference>
<dbReference type="EMBL" id="CP038631">
    <property type="protein sequence ID" value="QCC44502.1"/>
    <property type="molecule type" value="Genomic_DNA"/>
</dbReference>
<evidence type="ECO:0000313" key="3">
    <source>
        <dbReference type="EMBL" id="TYO76450.1"/>
    </source>
</evidence>
<evidence type="ECO:0000313" key="5">
    <source>
        <dbReference type="Proteomes" id="UP000323075"/>
    </source>
</evidence>
<accession>A0A4D6GVW3</accession>
<dbReference type="GeneID" id="39854647"/>
<dbReference type="Proteomes" id="UP000323075">
    <property type="component" value="Unassembled WGS sequence"/>
</dbReference>
<dbReference type="Proteomes" id="UP000296216">
    <property type="component" value="Chromosome"/>
</dbReference>
<organism evidence="2 4">
    <name type="scientific">Halobacterium salinarum (strain ATCC 33171 / DSM 3754 / JCM 8978 / NBRC 102687 / NCIMB 764 / 91-R6)</name>
    <dbReference type="NCBI Taxonomy" id="2597657"/>
    <lineage>
        <taxon>Archaea</taxon>
        <taxon>Methanobacteriati</taxon>
        <taxon>Methanobacteriota</taxon>
        <taxon>Stenosarchaea group</taxon>
        <taxon>Halobacteria</taxon>
        <taxon>Halobacteriales</taxon>
        <taxon>Halobacteriaceae</taxon>
        <taxon>Halobacterium</taxon>
    </lineage>
</organism>
<proteinExistence type="predicted"/>
<feature type="domain" description="DICT" evidence="1">
    <location>
        <begin position="93"/>
        <end position="204"/>
    </location>
</feature>
<dbReference type="InterPro" id="IPR016954">
    <property type="entry name" value="Uncharacterised_Vng0742h"/>
</dbReference>
<sequence>MSLRHLMAEVRGREKALTVYAPAGDGVVTAVREYFSSQHVAIEHEPTEDALRAVLADADGTQLASVDAPALRELASRDLHKVGDEAPYSPLLEHLDHTTFTSYDRRQMTMASREIEDRAWRANGGQLHTGFQRLSNVRKERDTYEQLAACDLSVHVYGVPDAELGDTSFAVHAPESDELAVSWFVLYDGGTDRAQSSALLAEERADGGFYGFWTYDPALVQRALEAVTGYQQPA</sequence>
<dbReference type="PIRSF" id="PIRSF030471">
    <property type="entry name" value="STR_Vng0742h_prd"/>
    <property type="match status" value="1"/>
</dbReference>
<dbReference type="Pfam" id="PF10069">
    <property type="entry name" value="DICT"/>
    <property type="match status" value="1"/>
</dbReference>
<gene>
    <name evidence="3" type="ORF">APQ99_01087</name>
    <name evidence="2" type="ORF">HBSAL_03890</name>
</gene>
<reference evidence="2 4" key="1">
    <citation type="journal article" date="2019" name="Microbiol. Resour. Announc.">
        <title>The Genome Sequence of the Halobacterium salinarum Type Strain Is Closely Related to That of Laboratory Strains NRC-1 and R1.</title>
        <authorList>
            <person name="Pfeiffer F."/>
            <person name="Marchfelder A."/>
            <person name="Habermann B."/>
            <person name="Dyall-Smith M.L."/>
        </authorList>
    </citation>
    <scope>NUCLEOTIDE SEQUENCE [LARGE SCALE GENOMIC DNA]</scope>
    <source>
        <strain evidence="2">91-R6</strain>
        <strain evidence="4">ATCC 33171 / DSM 3754 / JCM 8978 / NBRC 102687 / NCIMB 764 / 91-R6</strain>
    </source>
</reference>
<dbReference type="EMBL" id="VRYN01000002">
    <property type="protein sequence ID" value="TYO76450.1"/>
    <property type="molecule type" value="Genomic_DNA"/>
</dbReference>
<dbReference type="InterPro" id="IPR019278">
    <property type="entry name" value="DICT_dom"/>
</dbReference>
<evidence type="ECO:0000259" key="1">
    <source>
        <dbReference type="Pfam" id="PF10069"/>
    </source>
</evidence>
<evidence type="ECO:0000313" key="2">
    <source>
        <dbReference type="EMBL" id="QCC44502.1"/>
    </source>
</evidence>
<dbReference type="RefSeq" id="WP_136361120.1">
    <property type="nucleotide sequence ID" value="NZ_VRYN01000002.1"/>
</dbReference>
<protein>
    <submittedName>
        <fullName evidence="2">DICT domain protein</fullName>
    </submittedName>
    <submittedName>
        <fullName evidence="3">DICT domain-containing protein</fullName>
    </submittedName>
</protein>
<evidence type="ECO:0000313" key="4">
    <source>
        <dbReference type="Proteomes" id="UP000296216"/>
    </source>
</evidence>
<name>A0A4D6GVW3_HALS9</name>
<dbReference type="AlphaFoldDB" id="A0A4D6GVW3"/>
<reference evidence="2" key="3">
    <citation type="journal article" name="MicrobiologyOpen">
        <title>Whole-genome comparison between the type strain of Halobacterium salinarum (DSM 3754(T)) and the laboratory strains R1 and NRC-1.</title>
        <authorList>
            <person name="Pfeiffer F."/>
            <person name="Losensky G."/>
            <person name="Marchfelder A."/>
            <person name="Habermann B."/>
            <person name="Dyall-Smith M."/>
        </authorList>
    </citation>
    <scope>NUCLEOTIDE SEQUENCE</scope>
    <source>
        <strain evidence="2">91-R6</strain>
    </source>
</reference>